<dbReference type="KEGG" id="chih:GWR21_15930"/>
<evidence type="ECO:0000313" key="1">
    <source>
        <dbReference type="EMBL" id="QHS61032.1"/>
    </source>
</evidence>
<dbReference type="RefSeq" id="WP_162332715.1">
    <property type="nucleotide sequence ID" value="NZ_CP048113.1"/>
</dbReference>
<protein>
    <submittedName>
        <fullName evidence="1">TIGR02646 family protein</fullName>
    </submittedName>
</protein>
<dbReference type="Proteomes" id="UP000476411">
    <property type="component" value="Chromosome"/>
</dbReference>
<dbReference type="EMBL" id="CP048113">
    <property type="protein sequence ID" value="QHS61032.1"/>
    <property type="molecule type" value="Genomic_DNA"/>
</dbReference>
<dbReference type="Gene3D" id="1.10.30.50">
    <property type="match status" value="1"/>
</dbReference>
<name>A0A6B9ZF18_9BACT</name>
<reference evidence="1 2" key="1">
    <citation type="submission" date="2020-01" db="EMBL/GenBank/DDBJ databases">
        <title>Complete genome sequence of Chitinophaga sp. H33E-04 isolated from quinoa roots.</title>
        <authorList>
            <person name="Weon H.-Y."/>
            <person name="Lee S.A."/>
        </authorList>
    </citation>
    <scope>NUCLEOTIDE SEQUENCE [LARGE SCALE GENOMIC DNA]</scope>
    <source>
        <strain evidence="1 2">H33E-04</strain>
    </source>
</reference>
<keyword evidence="2" id="KW-1185">Reference proteome</keyword>
<dbReference type="InterPro" id="IPR013467">
    <property type="entry name" value="HNH78-like"/>
</dbReference>
<dbReference type="NCBIfam" id="TIGR02646">
    <property type="entry name" value="retron system putative HNH endonuclease"/>
    <property type="match status" value="1"/>
</dbReference>
<proteinExistence type="predicted"/>
<evidence type="ECO:0000313" key="2">
    <source>
        <dbReference type="Proteomes" id="UP000476411"/>
    </source>
</evidence>
<gene>
    <name evidence="1" type="ORF">GWR21_15930</name>
</gene>
<sequence length="243" mass="28002">MRFIHKSKTAPTKFTQAVNNANHYDHLHGHQRKAILEVLIAEQNGLCVYCLQKITPNDATIEHLICQSHNQALDLEYLNLFAVCKGNEGKDETSHCDKYRANGADNNYFFPVMLFERCKTTSINDINPFFDVEYNSRTQFISGRILGSPQNIKGFPNIKRNIEETISILNLNCDKLVNARRFKWDQVKKTKAENNYTWQQLFDYYLTQPKTDFQEFVLMAIHKQISNTTKAAMTQKSVGSGLP</sequence>
<accession>A0A6B9ZF18</accession>
<organism evidence="1 2">
    <name type="scientific">Chitinophaga agri</name>
    <dbReference type="NCBI Taxonomy" id="2703787"/>
    <lineage>
        <taxon>Bacteria</taxon>
        <taxon>Pseudomonadati</taxon>
        <taxon>Bacteroidota</taxon>
        <taxon>Chitinophagia</taxon>
        <taxon>Chitinophagales</taxon>
        <taxon>Chitinophagaceae</taxon>
        <taxon>Chitinophaga</taxon>
    </lineage>
</organism>
<dbReference type="AlphaFoldDB" id="A0A6B9ZF18"/>